<protein>
    <submittedName>
        <fullName evidence="2">WG repeat-containing protein</fullName>
    </submittedName>
</protein>
<proteinExistence type="predicted"/>
<dbReference type="RefSeq" id="WP_286650265.1">
    <property type="nucleotide sequence ID" value="NZ_JACAGK010000003.1"/>
</dbReference>
<reference evidence="2" key="1">
    <citation type="submission" date="2020-06" db="EMBL/GenBank/DDBJ databases">
        <authorList>
            <person name="Dong N."/>
        </authorList>
    </citation>
    <scope>NUCLEOTIDE SEQUENCE</scope>
    <source>
        <strain evidence="2">R1692</strain>
    </source>
</reference>
<dbReference type="InterPro" id="IPR032774">
    <property type="entry name" value="WG_beta_rep"/>
</dbReference>
<gene>
    <name evidence="2" type="ORF">HX018_01560</name>
</gene>
<feature type="signal peptide" evidence="1">
    <location>
        <begin position="1"/>
        <end position="19"/>
    </location>
</feature>
<name>A0ABT7NIB9_9SPHI</name>
<evidence type="ECO:0000313" key="2">
    <source>
        <dbReference type="EMBL" id="MDM1046932.1"/>
    </source>
</evidence>
<reference evidence="2" key="2">
    <citation type="journal article" date="2022" name="Sci. Total Environ.">
        <title>Prevalence, transmission, and molecular epidemiology of tet(X)-positive bacteria among humans, animals, and environmental niches in China: An epidemiological, and genomic-based study.</title>
        <authorList>
            <person name="Dong N."/>
            <person name="Zeng Y."/>
            <person name="Cai C."/>
            <person name="Sun C."/>
            <person name="Lu J."/>
            <person name="Liu C."/>
            <person name="Zhou H."/>
            <person name="Sun Q."/>
            <person name="Shu L."/>
            <person name="Wang H."/>
            <person name="Wang Y."/>
            <person name="Wang S."/>
            <person name="Wu C."/>
            <person name="Chan E.W."/>
            <person name="Chen G."/>
            <person name="Shen Z."/>
            <person name="Chen S."/>
            <person name="Zhang R."/>
        </authorList>
    </citation>
    <scope>NUCLEOTIDE SEQUENCE</scope>
    <source>
        <strain evidence="2">R1692</strain>
    </source>
</reference>
<keyword evidence="1" id="KW-0732">Signal</keyword>
<accession>A0ABT7NIB9</accession>
<dbReference type="PANTHER" id="PTHR37841:SF1">
    <property type="entry name" value="DUF3298 DOMAIN-CONTAINING PROTEIN"/>
    <property type="match status" value="1"/>
</dbReference>
<sequence>MKSATVFTLLCLIGHLAFAQEQETISIDELEVTNDIELGAGYIAYHDSTSFSYGLKTEDGRVLTRPIYSSVGEYIDGTFVVVTEDYKYGIIDTTANFTVPLEYDELLFDPAVNAYIYSKDGQAGLMDKQGKKLWNVSYSSLAPFIDGYAVYSEGDKYGLVDQSGKVVVPAAYESIMQFDKKYYVVLDGSNMQVYTIKDQKLVVGDFQYLFLAYVDDLFVASRDGVSYGYINGKGETVIPFNYSFAGQFVDGYANVVKTGEEEMIYINQKGEEVKPNVNY</sequence>
<comment type="caution">
    <text evidence="2">The sequence shown here is derived from an EMBL/GenBank/DDBJ whole genome shotgun (WGS) entry which is preliminary data.</text>
</comment>
<dbReference type="EMBL" id="JACAGK010000003">
    <property type="protein sequence ID" value="MDM1046932.1"/>
    <property type="molecule type" value="Genomic_DNA"/>
</dbReference>
<feature type="chain" id="PRO_5045761922" evidence="1">
    <location>
        <begin position="20"/>
        <end position="279"/>
    </location>
</feature>
<keyword evidence="3" id="KW-1185">Reference proteome</keyword>
<organism evidence="2 3">
    <name type="scientific">Sphingobacterium hotanense</name>
    <dbReference type="NCBI Taxonomy" id="649196"/>
    <lineage>
        <taxon>Bacteria</taxon>
        <taxon>Pseudomonadati</taxon>
        <taxon>Bacteroidota</taxon>
        <taxon>Sphingobacteriia</taxon>
        <taxon>Sphingobacteriales</taxon>
        <taxon>Sphingobacteriaceae</taxon>
        <taxon>Sphingobacterium</taxon>
    </lineage>
</organism>
<dbReference type="PANTHER" id="PTHR37841">
    <property type="entry name" value="GLR2918 PROTEIN"/>
    <property type="match status" value="1"/>
</dbReference>
<evidence type="ECO:0000256" key="1">
    <source>
        <dbReference type="SAM" id="SignalP"/>
    </source>
</evidence>
<dbReference type="Pfam" id="PF14903">
    <property type="entry name" value="WG_beta_rep"/>
    <property type="match status" value="3"/>
</dbReference>
<dbReference type="Proteomes" id="UP001170954">
    <property type="component" value="Unassembled WGS sequence"/>
</dbReference>
<evidence type="ECO:0000313" key="3">
    <source>
        <dbReference type="Proteomes" id="UP001170954"/>
    </source>
</evidence>